<name>A0A0F8A5R8_9HYPO</name>
<evidence type="ECO:0000256" key="5">
    <source>
        <dbReference type="ARBA" id="ARBA00023136"/>
    </source>
</evidence>
<gene>
    <name evidence="8" type="ORF">HIM_04961</name>
</gene>
<reference evidence="8 9" key="1">
    <citation type="journal article" date="2014" name="Genome Biol. Evol.">
        <title>Comparative genomics and transcriptomics analyses reveal divergent lifestyle features of nematode endoparasitic fungus Hirsutella minnesotensis.</title>
        <authorList>
            <person name="Lai Y."/>
            <person name="Liu K."/>
            <person name="Zhang X."/>
            <person name="Zhang X."/>
            <person name="Li K."/>
            <person name="Wang N."/>
            <person name="Shu C."/>
            <person name="Wu Y."/>
            <person name="Wang C."/>
            <person name="Bushley K.E."/>
            <person name="Xiang M."/>
            <person name="Liu X."/>
        </authorList>
    </citation>
    <scope>NUCLEOTIDE SEQUENCE [LARGE SCALE GENOMIC DNA]</scope>
    <source>
        <strain evidence="8 9">3608</strain>
    </source>
</reference>
<dbReference type="Gene3D" id="1.20.1070.10">
    <property type="entry name" value="Rhodopsin 7-helix transmembrane proteins"/>
    <property type="match status" value="1"/>
</dbReference>
<dbReference type="OrthoDB" id="536545at2759"/>
<keyword evidence="3 7" id="KW-0812">Transmembrane</keyword>
<feature type="region of interest" description="Disordered" evidence="6">
    <location>
        <begin position="187"/>
        <end position="209"/>
    </location>
</feature>
<evidence type="ECO:0000256" key="2">
    <source>
        <dbReference type="ARBA" id="ARBA00008130"/>
    </source>
</evidence>
<feature type="compositionally biased region" description="Polar residues" evidence="6">
    <location>
        <begin position="195"/>
        <end position="209"/>
    </location>
</feature>
<evidence type="ECO:0000256" key="1">
    <source>
        <dbReference type="ARBA" id="ARBA00004141"/>
    </source>
</evidence>
<evidence type="ECO:0000256" key="3">
    <source>
        <dbReference type="ARBA" id="ARBA00022692"/>
    </source>
</evidence>
<dbReference type="PANTHER" id="PTHR28286:SF1">
    <property type="entry name" value="30 KDA HEAT SHOCK PROTEIN-RELATED"/>
    <property type="match status" value="1"/>
</dbReference>
<dbReference type="GO" id="GO:0005886">
    <property type="term" value="C:plasma membrane"/>
    <property type="evidence" value="ECO:0007669"/>
    <property type="project" value="TreeGrafter"/>
</dbReference>
<feature type="transmembrane region" description="Helical" evidence="7">
    <location>
        <begin position="159"/>
        <end position="181"/>
    </location>
</feature>
<dbReference type="SMART" id="SM01021">
    <property type="entry name" value="Bac_rhodopsin"/>
    <property type="match status" value="1"/>
</dbReference>
<evidence type="ECO:0000256" key="6">
    <source>
        <dbReference type="SAM" id="MobiDB-lite"/>
    </source>
</evidence>
<evidence type="ECO:0000256" key="7">
    <source>
        <dbReference type="SAM" id="Phobius"/>
    </source>
</evidence>
<feature type="transmembrane region" description="Helical" evidence="7">
    <location>
        <begin position="90"/>
        <end position="108"/>
    </location>
</feature>
<keyword evidence="5 7" id="KW-0472">Membrane</keyword>
<dbReference type="Proteomes" id="UP000054481">
    <property type="component" value="Unassembled WGS sequence"/>
</dbReference>
<comment type="similarity">
    <text evidence="2">Belongs to the archaeal/bacterial/fungal opsin family.</text>
</comment>
<evidence type="ECO:0000256" key="4">
    <source>
        <dbReference type="ARBA" id="ARBA00022989"/>
    </source>
</evidence>
<proteinExistence type="inferred from homology"/>
<evidence type="ECO:0000313" key="8">
    <source>
        <dbReference type="EMBL" id="KJZ75804.1"/>
    </source>
</evidence>
<dbReference type="SUPFAM" id="SSF81321">
    <property type="entry name" value="Family A G protein-coupled receptor-like"/>
    <property type="match status" value="1"/>
</dbReference>
<dbReference type="GO" id="GO:0005783">
    <property type="term" value="C:endoplasmic reticulum"/>
    <property type="evidence" value="ECO:0007669"/>
    <property type="project" value="TreeGrafter"/>
</dbReference>
<keyword evidence="4 7" id="KW-1133">Transmembrane helix</keyword>
<feature type="transmembrane region" description="Helical" evidence="7">
    <location>
        <begin position="129"/>
        <end position="147"/>
    </location>
</feature>
<keyword evidence="9" id="KW-1185">Reference proteome</keyword>
<dbReference type="InterPro" id="IPR001425">
    <property type="entry name" value="Arc/bac/fun_rhodopsins"/>
</dbReference>
<evidence type="ECO:0000313" key="9">
    <source>
        <dbReference type="Proteomes" id="UP000054481"/>
    </source>
</evidence>
<sequence>MSMAYFAMAADLGWLAVEVEFARGPTSTLSGRKPRRQVFWVRHLSCTAPQHPGVPASLGLDQGHPGRRLLHLRRDPTGLGGAAIPSAYKWAYYFYGAIACVGIAYQIGYTGARAASAKGVRVRQKHVQCSLVLMMVWVGYGVAWALSEGGNVISPAEEGVFYGILDLMAGPGFCTLVALAARQVAPDGDEPGKATESSGSSTNEARAML</sequence>
<accession>A0A0F8A5R8</accession>
<dbReference type="PANTHER" id="PTHR28286">
    <property type="match status" value="1"/>
</dbReference>
<organism evidence="8 9">
    <name type="scientific">Hirsutella minnesotensis 3608</name>
    <dbReference type="NCBI Taxonomy" id="1043627"/>
    <lineage>
        <taxon>Eukaryota</taxon>
        <taxon>Fungi</taxon>
        <taxon>Dikarya</taxon>
        <taxon>Ascomycota</taxon>
        <taxon>Pezizomycotina</taxon>
        <taxon>Sordariomycetes</taxon>
        <taxon>Hypocreomycetidae</taxon>
        <taxon>Hypocreales</taxon>
        <taxon>Ophiocordycipitaceae</taxon>
        <taxon>Hirsutella</taxon>
    </lineage>
</organism>
<dbReference type="AlphaFoldDB" id="A0A0F8A5R8"/>
<comment type="subcellular location">
    <subcellularLocation>
        <location evidence="1">Membrane</location>
        <topology evidence="1">Multi-pass membrane protein</topology>
    </subcellularLocation>
</comment>
<protein>
    <submittedName>
        <fullName evidence="8">Uncharacterized protein</fullName>
    </submittedName>
</protein>
<dbReference type="Pfam" id="PF01036">
    <property type="entry name" value="Bac_rhodopsin"/>
    <property type="match status" value="1"/>
</dbReference>
<dbReference type="EMBL" id="KQ030515">
    <property type="protein sequence ID" value="KJZ75804.1"/>
    <property type="molecule type" value="Genomic_DNA"/>
</dbReference>